<dbReference type="GO" id="GO:0005737">
    <property type="term" value="C:cytoplasm"/>
    <property type="evidence" value="ECO:0007669"/>
    <property type="project" value="UniProtKB-SubCell"/>
</dbReference>
<feature type="binding site" evidence="6">
    <location>
        <begin position="280"/>
        <end position="282"/>
    </location>
    <ligand>
        <name>ATP</name>
        <dbReference type="ChEBI" id="CHEBI:30616"/>
    </ligand>
</feature>
<evidence type="ECO:0000256" key="5">
    <source>
        <dbReference type="ARBA" id="ARBA00022840"/>
    </source>
</evidence>
<feature type="binding site" evidence="6">
    <location>
        <begin position="328"/>
        <end position="332"/>
    </location>
    <ligand>
        <name>ATP</name>
        <dbReference type="ChEBI" id="CHEBI:30616"/>
    </ligand>
</feature>
<feature type="binding site" evidence="6">
    <location>
        <position position="9"/>
    </location>
    <ligand>
        <name>Mg(2+)</name>
        <dbReference type="ChEBI" id="CHEBI:18420"/>
    </ligand>
</feature>
<dbReference type="NCBIfam" id="TIGR00016">
    <property type="entry name" value="ackA"/>
    <property type="match status" value="1"/>
</dbReference>
<dbReference type="HAMAP" id="MF_00020">
    <property type="entry name" value="Acetate_kinase"/>
    <property type="match status" value="1"/>
</dbReference>
<dbReference type="Gene3D" id="3.30.420.40">
    <property type="match status" value="2"/>
</dbReference>
<evidence type="ECO:0000256" key="4">
    <source>
        <dbReference type="ARBA" id="ARBA00022777"/>
    </source>
</evidence>
<dbReference type="GO" id="GO:0006083">
    <property type="term" value="P:acetate metabolic process"/>
    <property type="evidence" value="ECO:0007669"/>
    <property type="project" value="TreeGrafter"/>
</dbReference>
<dbReference type="UniPathway" id="UPA00340">
    <property type="reaction ID" value="UER00458"/>
</dbReference>
<comment type="similarity">
    <text evidence="1 6 7">Belongs to the acetokinase family.</text>
</comment>
<feature type="binding site" evidence="6">
    <location>
        <position position="89"/>
    </location>
    <ligand>
        <name>substrate</name>
    </ligand>
</feature>
<dbReference type="PANTHER" id="PTHR21060">
    <property type="entry name" value="ACETATE KINASE"/>
    <property type="match status" value="1"/>
</dbReference>
<feature type="binding site" evidence="6">
    <location>
        <position position="16"/>
    </location>
    <ligand>
        <name>ATP</name>
        <dbReference type="ChEBI" id="CHEBI:30616"/>
    </ligand>
</feature>
<dbReference type="Pfam" id="PF00871">
    <property type="entry name" value="Acetate_kinase"/>
    <property type="match status" value="1"/>
</dbReference>
<comment type="subcellular location">
    <subcellularLocation>
        <location evidence="6">Cytoplasm</location>
    </subcellularLocation>
</comment>
<evidence type="ECO:0000256" key="7">
    <source>
        <dbReference type="RuleBase" id="RU003835"/>
    </source>
</evidence>
<comment type="cofactor">
    <cofactor evidence="6">
        <name>Mg(2+)</name>
        <dbReference type="ChEBI" id="CHEBI:18420"/>
    </cofactor>
    <cofactor evidence="6">
        <name>Mn(2+)</name>
        <dbReference type="ChEBI" id="CHEBI:29035"/>
    </cofactor>
    <text evidence="6">Mg(2+). Can also accept Mn(2+).</text>
</comment>
<keyword evidence="3 6" id="KW-0547">Nucleotide-binding</keyword>
<comment type="catalytic activity">
    <reaction evidence="6">
        <text>acetate + ATP = acetyl phosphate + ADP</text>
        <dbReference type="Rhea" id="RHEA:11352"/>
        <dbReference type="ChEBI" id="CHEBI:22191"/>
        <dbReference type="ChEBI" id="CHEBI:30089"/>
        <dbReference type="ChEBI" id="CHEBI:30616"/>
        <dbReference type="ChEBI" id="CHEBI:456216"/>
        <dbReference type="EC" id="2.7.2.1"/>
    </reaction>
</comment>
<dbReference type="EC" id="2.7.2.1" evidence="6"/>
<dbReference type="AlphaFoldDB" id="A0A0B7NZT1"/>
<evidence type="ECO:0000256" key="3">
    <source>
        <dbReference type="ARBA" id="ARBA00022741"/>
    </source>
</evidence>
<dbReference type="GO" id="GO:0005524">
    <property type="term" value="F:ATP binding"/>
    <property type="evidence" value="ECO:0007669"/>
    <property type="project" value="UniProtKB-KW"/>
</dbReference>
<gene>
    <name evidence="6 8" type="primary">ackA</name>
    <name evidence="8" type="ORF">PFCIRM138_07390</name>
</gene>
<dbReference type="InterPro" id="IPR000890">
    <property type="entry name" value="Aliphatic_acid_kin_short-chain"/>
</dbReference>
<dbReference type="PROSITE" id="PS01076">
    <property type="entry name" value="ACETATE_KINASE_2"/>
    <property type="match status" value="1"/>
</dbReference>
<protein>
    <recommendedName>
        <fullName evidence="6">Acetate kinase</fullName>
        <ecNumber evidence="6">2.7.2.1</ecNumber>
    </recommendedName>
    <alternativeName>
        <fullName evidence="6">Acetokinase</fullName>
    </alternativeName>
</protein>
<dbReference type="InterPro" id="IPR023865">
    <property type="entry name" value="Aliphatic_acid_kinase_CS"/>
</dbReference>
<keyword evidence="5 6" id="KW-0067">ATP-binding</keyword>
<evidence type="ECO:0000313" key="8">
    <source>
        <dbReference type="EMBL" id="CEP26413.1"/>
    </source>
</evidence>
<keyword evidence="2 6" id="KW-0808">Transferase</keyword>
<dbReference type="EMBL" id="LM676409">
    <property type="protein sequence ID" value="CEP26413.1"/>
    <property type="molecule type" value="Genomic_DNA"/>
</dbReference>
<organism evidence="8">
    <name type="scientific">Propionibacterium freudenreichii subsp. freudenreichii</name>
    <dbReference type="NCBI Taxonomy" id="66712"/>
    <lineage>
        <taxon>Bacteria</taxon>
        <taxon>Bacillati</taxon>
        <taxon>Actinomycetota</taxon>
        <taxon>Actinomycetes</taxon>
        <taxon>Propionibacteriales</taxon>
        <taxon>Propionibacteriaceae</taxon>
        <taxon>Propionibacterium</taxon>
    </lineage>
</organism>
<feature type="site" description="Transition state stabilizer" evidence="6">
    <location>
        <position position="239"/>
    </location>
</feature>
<sequence>MAKPILVLNCGSSSIKYQLIDPDEETVLAKGLVERIGDAGNGIVTHETDGQEWTITPQLHNHTVALQAVFKMFDDHGPGLKNVTAVAHRAVHGGDRFAAPVVIDDEVIATMQELVPLAPLHNPAVIEGIRAAQSLLGNVPHVAIFDTAFFTQLPEEAYTYAINRDLAKRNAIRKYGFHGTSHQYVSQQVPAVVGTDLGELNQIVCHLGNGASISAIKGGKPIDTSMGLTPLAGLVMGTRSGDIDPGVFAYAARSEGWSTERIDSELNKNSGMLGLTGDTDMRDVEAAFEKGDEAAVTGMNVYIHRLVFYIGGYAALLGRLDTLTFTAGVGENSSFVRKMVCDRLAGLGVVLDEAKNEARDKAPHLISAPESKVKVLVVRTNEELAMAKQTEHLLAS</sequence>
<keyword evidence="6" id="KW-0460">Magnesium</keyword>
<dbReference type="PROSITE" id="PS01075">
    <property type="entry name" value="ACETATE_KINASE_1"/>
    <property type="match status" value="1"/>
</dbReference>
<dbReference type="GO" id="GO:0006085">
    <property type="term" value="P:acetyl-CoA biosynthetic process"/>
    <property type="evidence" value="ECO:0007669"/>
    <property type="project" value="UniProtKB-UniRule"/>
</dbReference>
<dbReference type="SUPFAM" id="SSF53067">
    <property type="entry name" value="Actin-like ATPase domain"/>
    <property type="match status" value="2"/>
</dbReference>
<accession>A0A0B7NZT1</accession>
<dbReference type="PIRSF" id="PIRSF000722">
    <property type="entry name" value="Acetate_prop_kin"/>
    <property type="match status" value="1"/>
</dbReference>
<keyword evidence="6" id="KW-0963">Cytoplasm</keyword>
<dbReference type="InterPro" id="IPR004372">
    <property type="entry name" value="Ac/propionate_kinase"/>
</dbReference>
<feature type="binding site" evidence="6">
    <location>
        <position position="382"/>
    </location>
    <ligand>
        <name>Mg(2+)</name>
        <dbReference type="ChEBI" id="CHEBI:18420"/>
    </ligand>
</feature>
<feature type="active site" description="Proton donor/acceptor" evidence="6">
    <location>
        <position position="146"/>
    </location>
</feature>
<dbReference type="GO" id="GO:0000287">
    <property type="term" value="F:magnesium ion binding"/>
    <property type="evidence" value="ECO:0007669"/>
    <property type="project" value="UniProtKB-UniRule"/>
</dbReference>
<dbReference type="PRINTS" id="PR00471">
    <property type="entry name" value="ACETATEKNASE"/>
</dbReference>
<name>A0A0B7NZT1_PROFF</name>
<dbReference type="CDD" id="cd24010">
    <property type="entry name" value="ASKHA_NBD_AcK_PK"/>
    <property type="match status" value="1"/>
</dbReference>
<keyword evidence="6" id="KW-0479">Metal-binding</keyword>
<feature type="site" description="Transition state stabilizer" evidence="6">
    <location>
        <position position="178"/>
    </location>
</feature>
<evidence type="ECO:0000256" key="6">
    <source>
        <dbReference type="HAMAP-Rule" id="MF_00020"/>
    </source>
</evidence>
<comment type="function">
    <text evidence="6">Catalyzes the formation of acetyl phosphate from acetate and ATP. Can also catalyze the reverse reaction.</text>
</comment>
<proteinExistence type="inferred from homology"/>
<keyword evidence="4 6" id="KW-0418">Kinase</keyword>
<dbReference type="InterPro" id="IPR043129">
    <property type="entry name" value="ATPase_NBD"/>
</dbReference>
<evidence type="ECO:0000256" key="1">
    <source>
        <dbReference type="ARBA" id="ARBA00008748"/>
    </source>
</evidence>
<comment type="subunit">
    <text evidence="6">Homodimer.</text>
</comment>
<reference evidence="8" key="1">
    <citation type="submission" date="2014-08" db="EMBL/GenBank/DDBJ databases">
        <authorList>
            <person name="Falentin Helene"/>
        </authorList>
    </citation>
    <scope>NUCLEOTIDE SEQUENCE</scope>
</reference>
<feature type="binding site" evidence="6">
    <location>
        <begin position="206"/>
        <end position="210"/>
    </location>
    <ligand>
        <name>ATP</name>
        <dbReference type="ChEBI" id="CHEBI:30616"/>
    </ligand>
</feature>
<evidence type="ECO:0000256" key="2">
    <source>
        <dbReference type="ARBA" id="ARBA00022679"/>
    </source>
</evidence>
<comment type="pathway">
    <text evidence="6">Metabolic intermediate biosynthesis; acetyl-CoA biosynthesis; acetyl-CoA from acetate: step 1/2.</text>
</comment>
<dbReference type="GO" id="GO:0008776">
    <property type="term" value="F:acetate kinase activity"/>
    <property type="evidence" value="ECO:0007669"/>
    <property type="project" value="UniProtKB-UniRule"/>
</dbReference>
<dbReference type="PANTHER" id="PTHR21060:SF15">
    <property type="entry name" value="ACETATE KINASE-RELATED"/>
    <property type="match status" value="1"/>
</dbReference>